<keyword evidence="2" id="KW-0547">Nucleotide-binding</keyword>
<comment type="caution">
    <text evidence="6">The sequence shown here is derived from an EMBL/GenBank/DDBJ whole genome shotgun (WGS) entry which is preliminary data.</text>
</comment>
<dbReference type="InterPro" id="IPR000719">
    <property type="entry name" value="Prot_kinase_dom"/>
</dbReference>
<name>A0AAV3R724_LITER</name>
<sequence length="116" mass="12739">MIVWFRVSGAAISNSREWGVNGSSSKGGDPVYEAPELKSNLNFSENVDSYSFGLVLLEMLSAPITTVFEKTELFQKARSGILPDVEDEKLGPVLRALLEEDPNCRLTPKGILSCLF</sequence>
<dbReference type="GO" id="GO:0005524">
    <property type="term" value="F:ATP binding"/>
    <property type="evidence" value="ECO:0007669"/>
    <property type="project" value="UniProtKB-KW"/>
</dbReference>
<evidence type="ECO:0000256" key="3">
    <source>
        <dbReference type="ARBA" id="ARBA00022777"/>
    </source>
</evidence>
<dbReference type="SUPFAM" id="SSF56112">
    <property type="entry name" value="Protein kinase-like (PK-like)"/>
    <property type="match status" value="1"/>
</dbReference>
<dbReference type="AlphaFoldDB" id="A0AAV3R724"/>
<dbReference type="GO" id="GO:0004672">
    <property type="term" value="F:protein kinase activity"/>
    <property type="evidence" value="ECO:0007669"/>
    <property type="project" value="InterPro"/>
</dbReference>
<evidence type="ECO:0000256" key="1">
    <source>
        <dbReference type="ARBA" id="ARBA00022679"/>
    </source>
</evidence>
<evidence type="ECO:0000313" key="7">
    <source>
        <dbReference type="Proteomes" id="UP001454036"/>
    </source>
</evidence>
<accession>A0AAV3R724</accession>
<evidence type="ECO:0000256" key="2">
    <source>
        <dbReference type="ARBA" id="ARBA00022741"/>
    </source>
</evidence>
<dbReference type="GO" id="GO:0005634">
    <property type="term" value="C:nucleus"/>
    <property type="evidence" value="ECO:0007669"/>
    <property type="project" value="TreeGrafter"/>
</dbReference>
<dbReference type="EMBL" id="BAABME010024918">
    <property type="protein sequence ID" value="GAA0171136.1"/>
    <property type="molecule type" value="Genomic_DNA"/>
</dbReference>
<dbReference type="GO" id="GO:0005737">
    <property type="term" value="C:cytoplasm"/>
    <property type="evidence" value="ECO:0007669"/>
    <property type="project" value="TreeGrafter"/>
</dbReference>
<proteinExistence type="predicted"/>
<keyword evidence="1" id="KW-0808">Transferase</keyword>
<keyword evidence="7" id="KW-1185">Reference proteome</keyword>
<protein>
    <recommendedName>
        <fullName evidence="5">Protein kinase domain-containing protein</fullName>
    </recommendedName>
</protein>
<dbReference type="InterPro" id="IPR050339">
    <property type="entry name" value="CC_SR_Kinase"/>
</dbReference>
<evidence type="ECO:0000256" key="4">
    <source>
        <dbReference type="ARBA" id="ARBA00022840"/>
    </source>
</evidence>
<evidence type="ECO:0000259" key="5">
    <source>
        <dbReference type="PROSITE" id="PS50011"/>
    </source>
</evidence>
<dbReference type="PROSITE" id="PS50011">
    <property type="entry name" value="PROTEIN_KINASE_DOM"/>
    <property type="match status" value="1"/>
</dbReference>
<reference evidence="6 7" key="1">
    <citation type="submission" date="2024-01" db="EMBL/GenBank/DDBJ databases">
        <title>The complete chloroplast genome sequence of Lithospermum erythrorhizon: insights into the phylogenetic relationship among Boraginaceae species and the maternal lineages of purple gromwells.</title>
        <authorList>
            <person name="Okada T."/>
            <person name="Watanabe K."/>
        </authorList>
    </citation>
    <scope>NUCLEOTIDE SEQUENCE [LARGE SCALE GENOMIC DNA]</scope>
</reference>
<dbReference type="Gene3D" id="1.10.510.10">
    <property type="entry name" value="Transferase(Phosphotransferase) domain 1"/>
    <property type="match status" value="1"/>
</dbReference>
<dbReference type="InterPro" id="IPR011009">
    <property type="entry name" value="Kinase-like_dom_sf"/>
</dbReference>
<gene>
    <name evidence="6" type="ORF">LIER_41088</name>
</gene>
<dbReference type="PANTHER" id="PTHR11042">
    <property type="entry name" value="EUKARYOTIC TRANSLATION INITIATION FACTOR 2-ALPHA KINASE EIF2-ALPHA KINASE -RELATED"/>
    <property type="match status" value="1"/>
</dbReference>
<keyword evidence="4" id="KW-0067">ATP-binding</keyword>
<keyword evidence="3" id="KW-0418">Kinase</keyword>
<evidence type="ECO:0000313" key="6">
    <source>
        <dbReference type="EMBL" id="GAA0171136.1"/>
    </source>
</evidence>
<dbReference type="Proteomes" id="UP001454036">
    <property type="component" value="Unassembled WGS sequence"/>
</dbReference>
<organism evidence="6 7">
    <name type="scientific">Lithospermum erythrorhizon</name>
    <name type="common">Purple gromwell</name>
    <name type="synonym">Lithospermum officinale var. erythrorhizon</name>
    <dbReference type="NCBI Taxonomy" id="34254"/>
    <lineage>
        <taxon>Eukaryota</taxon>
        <taxon>Viridiplantae</taxon>
        <taxon>Streptophyta</taxon>
        <taxon>Embryophyta</taxon>
        <taxon>Tracheophyta</taxon>
        <taxon>Spermatophyta</taxon>
        <taxon>Magnoliopsida</taxon>
        <taxon>eudicotyledons</taxon>
        <taxon>Gunneridae</taxon>
        <taxon>Pentapetalae</taxon>
        <taxon>asterids</taxon>
        <taxon>lamiids</taxon>
        <taxon>Boraginales</taxon>
        <taxon>Boraginaceae</taxon>
        <taxon>Boraginoideae</taxon>
        <taxon>Lithospermeae</taxon>
        <taxon>Lithospermum</taxon>
    </lineage>
</organism>
<feature type="domain" description="Protein kinase" evidence="5">
    <location>
        <begin position="1"/>
        <end position="116"/>
    </location>
</feature>